<feature type="compositionally biased region" description="Basic and acidic residues" evidence="1">
    <location>
        <begin position="226"/>
        <end position="235"/>
    </location>
</feature>
<feature type="region of interest" description="Disordered" evidence="1">
    <location>
        <begin position="89"/>
        <end position="131"/>
    </location>
</feature>
<gene>
    <name evidence="2" type="ORF">KC01_LOCUS290</name>
</gene>
<feature type="compositionally biased region" description="Polar residues" evidence="1">
    <location>
        <begin position="1"/>
        <end position="13"/>
    </location>
</feature>
<accession>A0AAV2IXA4</accession>
<evidence type="ECO:0000256" key="1">
    <source>
        <dbReference type="SAM" id="MobiDB-lite"/>
    </source>
</evidence>
<sequence length="241" mass="25948">MHRRSSAQNSILMRSTDPPHEQPACISRTMIRRHAPAASHRLLCAPAHREAPPPGRRRTAAIRDLLRRIHHPPPSIRRCSAACNLQPAAPKCSQPDPAQPNSYPPPHRPNAPTKDPASPAAHPATHSARTACTATPANASCSASLLRASTAAWLRPAHATPVRPPGSAACPQCFRRLHTLATTPPAAQAHLLISCIQLPPAAGSRLHASLLSAHWTLRRQHRRRAPHDASDDSSARPKPPP</sequence>
<feature type="region of interest" description="Disordered" evidence="1">
    <location>
        <begin position="1"/>
        <end position="23"/>
    </location>
</feature>
<reference evidence="2 3" key="1">
    <citation type="submission" date="2024-04" db="EMBL/GenBank/DDBJ databases">
        <authorList>
            <person name="Waldvogel A.-M."/>
            <person name="Schoenle A."/>
        </authorList>
    </citation>
    <scope>NUCLEOTIDE SEQUENCE [LARGE SCALE GENOMIC DNA]</scope>
</reference>
<evidence type="ECO:0000313" key="2">
    <source>
        <dbReference type="EMBL" id="CAL1567484.1"/>
    </source>
</evidence>
<name>A0AAV2IXA4_KNICA</name>
<evidence type="ECO:0000313" key="3">
    <source>
        <dbReference type="Proteomes" id="UP001497482"/>
    </source>
</evidence>
<feature type="compositionally biased region" description="Low complexity" evidence="1">
    <location>
        <begin position="117"/>
        <end position="131"/>
    </location>
</feature>
<dbReference type="EMBL" id="OZ035823">
    <property type="protein sequence ID" value="CAL1567484.1"/>
    <property type="molecule type" value="Genomic_DNA"/>
</dbReference>
<keyword evidence="3" id="KW-1185">Reference proteome</keyword>
<feature type="region of interest" description="Disordered" evidence="1">
    <location>
        <begin position="219"/>
        <end position="241"/>
    </location>
</feature>
<protein>
    <submittedName>
        <fullName evidence="2">Uncharacterized protein</fullName>
    </submittedName>
</protein>
<dbReference type="Proteomes" id="UP001497482">
    <property type="component" value="Chromosome 1"/>
</dbReference>
<dbReference type="AlphaFoldDB" id="A0AAV2IXA4"/>
<proteinExistence type="predicted"/>
<organism evidence="2 3">
    <name type="scientific">Knipowitschia caucasica</name>
    <name type="common">Caucasian dwarf goby</name>
    <name type="synonym">Pomatoschistus caucasicus</name>
    <dbReference type="NCBI Taxonomy" id="637954"/>
    <lineage>
        <taxon>Eukaryota</taxon>
        <taxon>Metazoa</taxon>
        <taxon>Chordata</taxon>
        <taxon>Craniata</taxon>
        <taxon>Vertebrata</taxon>
        <taxon>Euteleostomi</taxon>
        <taxon>Actinopterygii</taxon>
        <taxon>Neopterygii</taxon>
        <taxon>Teleostei</taxon>
        <taxon>Neoteleostei</taxon>
        <taxon>Acanthomorphata</taxon>
        <taxon>Gobiaria</taxon>
        <taxon>Gobiiformes</taxon>
        <taxon>Gobioidei</taxon>
        <taxon>Gobiidae</taxon>
        <taxon>Gobiinae</taxon>
        <taxon>Knipowitschia</taxon>
    </lineage>
</organism>